<dbReference type="EMBL" id="CAJOBH010196384">
    <property type="protein sequence ID" value="CAF4976420.1"/>
    <property type="molecule type" value="Genomic_DNA"/>
</dbReference>
<evidence type="ECO:0000256" key="1">
    <source>
        <dbReference type="ARBA" id="ARBA00010790"/>
    </source>
</evidence>
<feature type="non-terminal residue" evidence="3">
    <location>
        <position position="45"/>
    </location>
</feature>
<evidence type="ECO:0000313" key="2">
    <source>
        <dbReference type="EMBL" id="CAF4474195.1"/>
    </source>
</evidence>
<sequence>MASTNDNVATYDYIIIGGGTSGAVVARRLAEGNTNATVCLLEAGP</sequence>
<dbReference type="Proteomes" id="UP000676336">
    <property type="component" value="Unassembled WGS sequence"/>
</dbReference>
<comment type="similarity">
    <text evidence="1">Belongs to the GMC oxidoreductase family.</text>
</comment>
<name>A0A821GJY8_9BILA</name>
<dbReference type="GO" id="GO:0016491">
    <property type="term" value="F:oxidoreductase activity"/>
    <property type="evidence" value="ECO:0007669"/>
    <property type="project" value="TreeGrafter"/>
</dbReference>
<organism evidence="3 5">
    <name type="scientific">Rotaria magnacalcarata</name>
    <dbReference type="NCBI Taxonomy" id="392030"/>
    <lineage>
        <taxon>Eukaryota</taxon>
        <taxon>Metazoa</taxon>
        <taxon>Spiralia</taxon>
        <taxon>Gnathifera</taxon>
        <taxon>Rotifera</taxon>
        <taxon>Eurotatoria</taxon>
        <taxon>Bdelloidea</taxon>
        <taxon>Philodinida</taxon>
        <taxon>Philodinidae</taxon>
        <taxon>Rotaria</taxon>
    </lineage>
</organism>
<evidence type="ECO:0008006" key="6">
    <source>
        <dbReference type="Google" id="ProtNLM"/>
    </source>
</evidence>
<dbReference type="PANTHER" id="PTHR11552:SF147">
    <property type="entry name" value="CHOLINE DEHYDROGENASE, MITOCHONDRIAL"/>
    <property type="match status" value="1"/>
</dbReference>
<dbReference type="Gene3D" id="3.50.50.60">
    <property type="entry name" value="FAD/NAD(P)-binding domain"/>
    <property type="match status" value="1"/>
</dbReference>
<dbReference type="EMBL" id="CAJOBG010092409">
    <property type="protein sequence ID" value="CAF4670354.1"/>
    <property type="molecule type" value="Genomic_DNA"/>
</dbReference>
<dbReference type="Proteomes" id="UP000663866">
    <property type="component" value="Unassembled WGS sequence"/>
</dbReference>
<dbReference type="Proteomes" id="UP000681967">
    <property type="component" value="Unassembled WGS sequence"/>
</dbReference>
<dbReference type="InterPro" id="IPR012132">
    <property type="entry name" value="GMC_OxRdtase"/>
</dbReference>
<dbReference type="GO" id="GO:0050660">
    <property type="term" value="F:flavin adenine dinucleotide binding"/>
    <property type="evidence" value="ECO:0007669"/>
    <property type="project" value="InterPro"/>
</dbReference>
<comment type="caution">
    <text evidence="3">The sequence shown here is derived from an EMBL/GenBank/DDBJ whole genome shotgun (WGS) entry which is preliminary data.</text>
</comment>
<gene>
    <name evidence="4" type="ORF">BYL167_LOCUS54741</name>
    <name evidence="3" type="ORF">OVN521_LOCUS47395</name>
    <name evidence="2" type="ORF">SMN809_LOCUS33737</name>
</gene>
<dbReference type="PANTHER" id="PTHR11552">
    <property type="entry name" value="GLUCOSE-METHANOL-CHOLINE GMC OXIDOREDUCTASE"/>
    <property type="match status" value="1"/>
</dbReference>
<evidence type="ECO:0000313" key="3">
    <source>
        <dbReference type="EMBL" id="CAF4670354.1"/>
    </source>
</evidence>
<proteinExistence type="inferred from homology"/>
<dbReference type="Pfam" id="PF13450">
    <property type="entry name" value="NAD_binding_8"/>
    <property type="match status" value="1"/>
</dbReference>
<keyword evidence="5" id="KW-1185">Reference proteome</keyword>
<reference evidence="3" key="1">
    <citation type="submission" date="2021-02" db="EMBL/GenBank/DDBJ databases">
        <authorList>
            <person name="Nowell W R."/>
        </authorList>
    </citation>
    <scope>NUCLEOTIDE SEQUENCE</scope>
</reference>
<evidence type="ECO:0000313" key="4">
    <source>
        <dbReference type="EMBL" id="CAF4976420.1"/>
    </source>
</evidence>
<accession>A0A821GJY8</accession>
<dbReference type="EMBL" id="CAJOBI010074984">
    <property type="protein sequence ID" value="CAF4474195.1"/>
    <property type="molecule type" value="Genomic_DNA"/>
</dbReference>
<protein>
    <recommendedName>
        <fullName evidence="6">Glucose-methanol-choline oxidoreductase N-terminal domain-containing protein</fullName>
    </recommendedName>
</protein>
<evidence type="ECO:0000313" key="5">
    <source>
        <dbReference type="Proteomes" id="UP000663866"/>
    </source>
</evidence>
<dbReference type="InterPro" id="IPR036188">
    <property type="entry name" value="FAD/NAD-bd_sf"/>
</dbReference>
<dbReference type="SUPFAM" id="SSF51905">
    <property type="entry name" value="FAD/NAD(P)-binding domain"/>
    <property type="match status" value="1"/>
</dbReference>
<dbReference type="AlphaFoldDB" id="A0A821GJY8"/>